<keyword evidence="2" id="KW-1185">Reference proteome</keyword>
<sequence length="83" mass="9098">MPLNLLQELARAPLPRSFTHPADIDRVMVCREAGFIDANIPPVARGGSSYAEGAAIVTRIRPLGYEALARHLRERGRTFDAQG</sequence>
<evidence type="ECO:0000313" key="1">
    <source>
        <dbReference type="EMBL" id="APW37414.1"/>
    </source>
</evidence>
<protein>
    <submittedName>
        <fullName evidence="1">Uncharacterized protein</fullName>
    </submittedName>
</protein>
<name>A0A1P8JUI3_9BURK</name>
<organism evidence="1 2">
    <name type="scientific">Rhodoferax koreensis</name>
    <dbReference type="NCBI Taxonomy" id="1842727"/>
    <lineage>
        <taxon>Bacteria</taxon>
        <taxon>Pseudomonadati</taxon>
        <taxon>Pseudomonadota</taxon>
        <taxon>Betaproteobacteria</taxon>
        <taxon>Burkholderiales</taxon>
        <taxon>Comamonadaceae</taxon>
        <taxon>Rhodoferax</taxon>
    </lineage>
</organism>
<evidence type="ECO:0000313" key="2">
    <source>
        <dbReference type="Proteomes" id="UP000186609"/>
    </source>
</evidence>
<reference evidence="1 2" key="1">
    <citation type="submission" date="2017-01" db="EMBL/GenBank/DDBJ databases">
        <authorList>
            <person name="Mah S.A."/>
            <person name="Swanson W.J."/>
            <person name="Moy G.W."/>
            <person name="Vacquier V.D."/>
        </authorList>
    </citation>
    <scope>NUCLEOTIDE SEQUENCE [LARGE SCALE GENOMIC DNA]</scope>
    <source>
        <strain evidence="1 2">DCY110</strain>
    </source>
</reference>
<dbReference type="AlphaFoldDB" id="A0A1P8JUI3"/>
<dbReference type="RefSeq" id="WP_076198921.1">
    <property type="nucleotide sequence ID" value="NZ_CP019236.1"/>
</dbReference>
<dbReference type="EMBL" id="CP019236">
    <property type="protein sequence ID" value="APW37414.1"/>
    <property type="molecule type" value="Genomic_DNA"/>
</dbReference>
<accession>A0A1P8JUI3</accession>
<proteinExistence type="predicted"/>
<gene>
    <name evidence="1" type="ORF">RD110_09620</name>
</gene>
<dbReference type="KEGG" id="rhy:RD110_09620"/>
<dbReference type="OrthoDB" id="2082707at2"/>
<dbReference type="Proteomes" id="UP000186609">
    <property type="component" value="Chromosome"/>
</dbReference>